<feature type="region of interest" description="Disordered" evidence="1">
    <location>
        <begin position="230"/>
        <end position="251"/>
    </location>
</feature>
<dbReference type="OrthoDB" id="2532648at2759"/>
<name>A0A369JCK7_HYPMA</name>
<dbReference type="AlphaFoldDB" id="A0A369JCK7"/>
<dbReference type="Pfam" id="PF12937">
    <property type="entry name" value="F-box-like"/>
    <property type="match status" value="1"/>
</dbReference>
<organism evidence="3 4">
    <name type="scientific">Hypsizygus marmoreus</name>
    <name type="common">White beech mushroom</name>
    <name type="synonym">Agaricus marmoreus</name>
    <dbReference type="NCBI Taxonomy" id="39966"/>
    <lineage>
        <taxon>Eukaryota</taxon>
        <taxon>Fungi</taxon>
        <taxon>Dikarya</taxon>
        <taxon>Basidiomycota</taxon>
        <taxon>Agaricomycotina</taxon>
        <taxon>Agaricomycetes</taxon>
        <taxon>Agaricomycetidae</taxon>
        <taxon>Agaricales</taxon>
        <taxon>Tricholomatineae</taxon>
        <taxon>Lyophyllaceae</taxon>
        <taxon>Hypsizygus</taxon>
    </lineage>
</organism>
<evidence type="ECO:0000256" key="1">
    <source>
        <dbReference type="SAM" id="MobiDB-lite"/>
    </source>
</evidence>
<proteinExistence type="predicted"/>
<dbReference type="PROSITE" id="PS50181">
    <property type="entry name" value="FBOX"/>
    <property type="match status" value="1"/>
</dbReference>
<evidence type="ECO:0000259" key="2">
    <source>
        <dbReference type="PROSITE" id="PS50181"/>
    </source>
</evidence>
<feature type="domain" description="F-box" evidence="2">
    <location>
        <begin position="1"/>
        <end position="48"/>
    </location>
</feature>
<protein>
    <recommendedName>
        <fullName evidence="2">F-box domain-containing protein</fullName>
    </recommendedName>
</protein>
<reference evidence="3" key="1">
    <citation type="submission" date="2018-04" db="EMBL/GenBank/DDBJ databases">
        <title>Whole genome sequencing of Hypsizygus marmoreus.</title>
        <authorList>
            <person name="Choi I.-G."/>
            <person name="Min B."/>
            <person name="Kim J.-G."/>
            <person name="Kim S."/>
            <person name="Oh Y.-L."/>
            <person name="Kong W.-S."/>
            <person name="Park H."/>
            <person name="Jeong J."/>
            <person name="Song E.-S."/>
        </authorList>
    </citation>
    <scope>NUCLEOTIDE SEQUENCE [LARGE SCALE GENOMIC DNA]</scope>
    <source>
        <strain evidence="3">51987-8</strain>
    </source>
</reference>
<sequence>MTFESLPVELIADILGELDLESLITLSYLSRRLYDIASDTSLNPWRRPILRNLRSTKYEEALKNLSVRHTVPRQNWIEILSLASPSFILYEATLPNLKSSEWEECFNRRFIPGWRRWKKDGSWKEAYLKMLYRVSHRSGTSCTADESWTKYIVLNRNGSANELEITSRGFNPLVLFNEMKLQSNLSHLETRIRLVLELADVRILAFGTLNRPRSTLTVNPNAHMFLHPPGITAETLGPTSGSQRRPSSRESRLIEDHGVYPVLDSSLPSYSASSSSTTYTRLVHPLPAPSHANYPFYTPGGGDKRWLGSGEVEEEGLRWVGGLMIIAQIVGPHTHDLSGDWLPLQDLDLVIGPGRQQYASFTWSDLWAMAPWMEERITKKIQGPGLGN</sequence>
<evidence type="ECO:0000313" key="3">
    <source>
        <dbReference type="EMBL" id="RDB19841.1"/>
    </source>
</evidence>
<dbReference type="SUPFAM" id="SSF81383">
    <property type="entry name" value="F-box domain"/>
    <property type="match status" value="1"/>
</dbReference>
<dbReference type="InterPro" id="IPR001810">
    <property type="entry name" value="F-box_dom"/>
</dbReference>
<dbReference type="Gene3D" id="1.20.1280.50">
    <property type="match status" value="1"/>
</dbReference>
<gene>
    <name evidence="3" type="ORF">Hypma_012778</name>
</gene>
<comment type="caution">
    <text evidence="3">The sequence shown here is derived from an EMBL/GenBank/DDBJ whole genome shotgun (WGS) entry which is preliminary data.</text>
</comment>
<dbReference type="Proteomes" id="UP000076154">
    <property type="component" value="Unassembled WGS sequence"/>
</dbReference>
<evidence type="ECO:0000313" key="4">
    <source>
        <dbReference type="Proteomes" id="UP000076154"/>
    </source>
</evidence>
<keyword evidence="4" id="KW-1185">Reference proteome</keyword>
<dbReference type="EMBL" id="LUEZ02000071">
    <property type="protein sequence ID" value="RDB19841.1"/>
    <property type="molecule type" value="Genomic_DNA"/>
</dbReference>
<accession>A0A369JCK7</accession>
<dbReference type="STRING" id="39966.A0A369JCK7"/>
<dbReference type="InterPro" id="IPR036047">
    <property type="entry name" value="F-box-like_dom_sf"/>
</dbReference>
<dbReference type="InParanoid" id="A0A369JCK7"/>